<evidence type="ECO:0000313" key="1">
    <source>
        <dbReference type="EMBL" id="RKF33264.1"/>
    </source>
</evidence>
<dbReference type="Pfam" id="PF13031">
    <property type="entry name" value="DUF3892"/>
    <property type="match status" value="1"/>
</dbReference>
<dbReference type="RefSeq" id="WP_120335545.1">
    <property type="nucleotide sequence ID" value="NZ_MCAQ01000026.1"/>
</dbReference>
<dbReference type="Proteomes" id="UP000286402">
    <property type="component" value="Unassembled WGS sequence"/>
</dbReference>
<proteinExistence type="predicted"/>
<organism evidence="1 2">
    <name type="scientific">Sphingobacterium siyangense</name>
    <dbReference type="NCBI Taxonomy" id="459529"/>
    <lineage>
        <taxon>Bacteria</taxon>
        <taxon>Pseudomonadati</taxon>
        <taxon>Bacteroidota</taxon>
        <taxon>Sphingobacteriia</taxon>
        <taxon>Sphingobacteriales</taxon>
        <taxon>Sphingobacteriaceae</taxon>
        <taxon>Sphingobacterium</taxon>
    </lineage>
</organism>
<dbReference type="EMBL" id="MCAQ01000026">
    <property type="protein sequence ID" value="RKF33264.1"/>
    <property type="molecule type" value="Genomic_DNA"/>
</dbReference>
<dbReference type="InterPro" id="IPR024997">
    <property type="entry name" value="DUF3892"/>
</dbReference>
<gene>
    <name evidence="1" type="ORF">BCY89_13690</name>
</gene>
<evidence type="ECO:0000313" key="2">
    <source>
        <dbReference type="Proteomes" id="UP000286402"/>
    </source>
</evidence>
<comment type="caution">
    <text evidence="1">The sequence shown here is derived from an EMBL/GenBank/DDBJ whole genome shotgun (WGS) entry which is preliminary data.</text>
</comment>
<accession>A0A420FK11</accession>
<protein>
    <recommendedName>
        <fullName evidence="3">DUF3892 domain-containing protein</fullName>
    </recommendedName>
</protein>
<sequence length="97" mass="10860">MAIRITCINKDNGNHENPNLAITHLGWVNENDQTTGKSTRLQIYDWIKNQNGHAYVSDGRGNNVKVITAETQTGTKYLKTEADSTVNNNLLNLSECR</sequence>
<evidence type="ECO:0008006" key="3">
    <source>
        <dbReference type="Google" id="ProtNLM"/>
    </source>
</evidence>
<dbReference type="AlphaFoldDB" id="A0A420FK11"/>
<name>A0A420FK11_9SPHI</name>
<reference evidence="1 2" key="1">
    <citation type="submission" date="2016-07" db="EMBL/GenBank/DDBJ databases">
        <title>Genome analysis of Sphingobacterium siyangense T12B17.</title>
        <authorList>
            <person name="Xu D."/>
            <person name="Su Y."/>
            <person name="Zheng S."/>
        </authorList>
    </citation>
    <scope>NUCLEOTIDE SEQUENCE [LARGE SCALE GENOMIC DNA]</scope>
    <source>
        <strain evidence="1 2">T12B17</strain>
    </source>
</reference>
<keyword evidence="2" id="KW-1185">Reference proteome</keyword>